<name>A0A1B2RCA6_BACTU</name>
<geneLocation type="plasmid" evidence="1">
    <name>pFR260</name>
</geneLocation>
<dbReference type="AlphaFoldDB" id="A0A1B2RCA6"/>
<dbReference type="RefSeq" id="WP_076775486.1">
    <property type="nucleotide sequence ID" value="NZ_KX258624.1"/>
</dbReference>
<reference evidence="1" key="1">
    <citation type="submission" date="2016-05" db="EMBL/GenBank/DDBJ databases">
        <title>Complete sequence and organization of pFR260, the Bacillus thuringiensis INTA Fr7-4 plasmid harbouring the insecticidal genes.</title>
        <authorList>
            <person name="Navas L.E."/>
            <person name="Amadio A.F."/>
            <person name="Ortiz E.M."/>
            <person name="Sauka D.H."/>
            <person name="Benintende G.B."/>
            <person name="Zandomeni R.O."/>
            <person name="Berretta M.F."/>
        </authorList>
    </citation>
    <scope>NUCLEOTIDE SEQUENCE</scope>
    <source>
        <strain evidence="1">INTA Fr7-4</strain>
        <plasmid evidence="1">pFR260</plasmid>
    </source>
</reference>
<dbReference type="EMBL" id="KX258624">
    <property type="protein sequence ID" value="AOB42278.1"/>
    <property type="molecule type" value="Genomic_DNA"/>
</dbReference>
<proteinExistence type="predicted"/>
<organism evidence="1">
    <name type="scientific">Bacillus thuringiensis</name>
    <dbReference type="NCBI Taxonomy" id="1428"/>
    <lineage>
        <taxon>Bacteria</taxon>
        <taxon>Bacillati</taxon>
        <taxon>Bacillota</taxon>
        <taxon>Bacilli</taxon>
        <taxon>Bacillales</taxon>
        <taxon>Bacillaceae</taxon>
        <taxon>Bacillus</taxon>
        <taxon>Bacillus cereus group</taxon>
    </lineage>
</organism>
<protein>
    <submittedName>
        <fullName evidence="1">Uncharacterized protein</fullName>
    </submittedName>
</protein>
<accession>A0A1B2RCA6</accession>
<keyword evidence="1" id="KW-0614">Plasmid</keyword>
<evidence type="ECO:0000313" key="1">
    <source>
        <dbReference type="EMBL" id="AOB42278.1"/>
    </source>
</evidence>
<sequence length="168" mass="17580">MLKRGLVTVIGAASILGIGAGGASADTISTPSQPVIQVQELVALPASSEFNKVEAPNDSSLPSTRATFNISTSLGINTYAKSSSTYYMNRGEYVTINSCTWSPSGQNVQIGFINAKTGTQYWTKNYSGGSISSGTKVSIDGPAGEYYVAVGTPSTNNARITVNSQFKF</sequence>
<gene>
    <name evidence="1" type="ORF">pFR260_181c</name>
</gene>